<sequence>MVCTNALLVAMGYRLGFFNNIPAGMTRATMIRNRKGQIALELHRGRLAIAPTPQFVPPTWPRQSDEYRYTSGSTPFKKLTSRNCDQGVVEELSRRDRARWYRGVPPKIDFDGRPTKAALIAYGTAQGYARIPPMSWGALRNWFERADYMTRTDANGAPATNPPSY</sequence>
<dbReference type="AlphaFoldDB" id="A0A8H2VW12"/>
<comment type="caution">
    <text evidence="1">The sequence shown here is derived from an EMBL/GenBank/DDBJ whole genome shotgun (WGS) entry which is preliminary data.</text>
</comment>
<reference evidence="1" key="1">
    <citation type="submission" date="2020-10" db="EMBL/GenBank/DDBJ databases">
        <authorList>
            <person name="Kusch S."/>
        </authorList>
    </citation>
    <scope>NUCLEOTIDE SEQUENCE</scope>
    <source>
        <strain evidence="1">SwB9</strain>
    </source>
</reference>
<accession>A0A8H2VW12</accession>
<dbReference type="OrthoDB" id="3524142at2759"/>
<keyword evidence="2" id="KW-1185">Reference proteome</keyword>
<proteinExistence type="predicted"/>
<evidence type="ECO:0000313" key="2">
    <source>
        <dbReference type="Proteomes" id="UP000624404"/>
    </source>
</evidence>
<name>A0A8H2VW12_9HELO</name>
<evidence type="ECO:0000313" key="1">
    <source>
        <dbReference type="EMBL" id="CAD6445205.1"/>
    </source>
</evidence>
<organism evidence="1 2">
    <name type="scientific">Sclerotinia trifoliorum</name>
    <dbReference type="NCBI Taxonomy" id="28548"/>
    <lineage>
        <taxon>Eukaryota</taxon>
        <taxon>Fungi</taxon>
        <taxon>Dikarya</taxon>
        <taxon>Ascomycota</taxon>
        <taxon>Pezizomycotina</taxon>
        <taxon>Leotiomycetes</taxon>
        <taxon>Helotiales</taxon>
        <taxon>Sclerotiniaceae</taxon>
        <taxon>Sclerotinia</taxon>
    </lineage>
</organism>
<protein>
    <submittedName>
        <fullName evidence="1">9e572356-26a4-4c0d-bc1a-b7c10c03d41a-CDS</fullName>
    </submittedName>
</protein>
<dbReference type="Proteomes" id="UP000624404">
    <property type="component" value="Unassembled WGS sequence"/>
</dbReference>
<dbReference type="EMBL" id="CAJHIA010000014">
    <property type="protein sequence ID" value="CAD6445205.1"/>
    <property type="molecule type" value="Genomic_DNA"/>
</dbReference>
<gene>
    <name evidence="1" type="ORF">SCLTRI_LOCUS4997</name>
</gene>